<evidence type="ECO:0000313" key="2">
    <source>
        <dbReference type="Proteomes" id="UP001324427"/>
    </source>
</evidence>
<accession>A0AAV9J3A5</accession>
<dbReference type="EMBL" id="JAVFHQ010000099">
    <property type="protein sequence ID" value="KAK4539353.1"/>
    <property type="molecule type" value="Genomic_DNA"/>
</dbReference>
<reference evidence="1 2" key="1">
    <citation type="submission" date="2021-11" db="EMBL/GenBank/DDBJ databases">
        <title>Black yeast isolated from Biological Soil Crust.</title>
        <authorList>
            <person name="Kurbessoian T."/>
        </authorList>
    </citation>
    <scope>NUCLEOTIDE SEQUENCE [LARGE SCALE GENOMIC DNA]</scope>
    <source>
        <strain evidence="1 2">CCFEE 5522</strain>
    </source>
</reference>
<organism evidence="1 2">
    <name type="scientific">Oleoguttula mirabilis</name>
    <dbReference type="NCBI Taxonomy" id="1507867"/>
    <lineage>
        <taxon>Eukaryota</taxon>
        <taxon>Fungi</taxon>
        <taxon>Dikarya</taxon>
        <taxon>Ascomycota</taxon>
        <taxon>Pezizomycotina</taxon>
        <taxon>Dothideomycetes</taxon>
        <taxon>Dothideomycetidae</taxon>
        <taxon>Mycosphaerellales</taxon>
        <taxon>Teratosphaeriaceae</taxon>
        <taxon>Oleoguttula</taxon>
    </lineage>
</organism>
<dbReference type="Proteomes" id="UP001324427">
    <property type="component" value="Unassembled WGS sequence"/>
</dbReference>
<evidence type="ECO:0008006" key="3">
    <source>
        <dbReference type="Google" id="ProtNLM"/>
    </source>
</evidence>
<protein>
    <recommendedName>
        <fullName evidence="3">Fungal N-terminal domain-containing protein</fullName>
    </recommendedName>
</protein>
<gene>
    <name evidence="1" type="ORF">LTR36_011010</name>
</gene>
<keyword evidence="2" id="KW-1185">Reference proteome</keyword>
<dbReference type="AlphaFoldDB" id="A0AAV9J3A5"/>
<sequence>MADPVSVALKSAGTAFTICKATWDLVQGIKKAPEDIRRVAADMRGFYSILGALSHSIESQRNALETPGAAAYHLENIASLIADAVAAFQDVQIRVQNFIAVNGKLIEGSLEKLKWDVFEKEDVGHTRMHLSHIKLSLNIALSTLTLVIVSQTSQNVSMTHANVLHIQQDLRDLRTGLEFARQSRVGDSIECRPLSRWSIHSEASLKSIASVDSMEGSIQDFVTHTERIVSSFSDGKQKMIPLSRTCLVDPSDLIMVLGDDSDLDSSASADEAI</sequence>
<evidence type="ECO:0000313" key="1">
    <source>
        <dbReference type="EMBL" id="KAK4539353.1"/>
    </source>
</evidence>
<name>A0AAV9J3A5_9PEZI</name>
<comment type="caution">
    <text evidence="1">The sequence shown here is derived from an EMBL/GenBank/DDBJ whole genome shotgun (WGS) entry which is preliminary data.</text>
</comment>
<proteinExistence type="predicted"/>